<feature type="region of interest" description="Disordered" evidence="5">
    <location>
        <begin position="1"/>
        <end position="21"/>
    </location>
</feature>
<reference evidence="7" key="2">
    <citation type="submission" date="2023-03" db="EMBL/GenBank/DDBJ databases">
        <authorList>
            <person name="Thuy-Boun P."/>
        </authorList>
    </citation>
    <scope>NUCLEOTIDE SEQUENCE</scope>
    <source>
        <strain evidence="7">F_SG_1</strain>
        <tissue evidence="7">Salivary glands</tissue>
    </source>
</reference>
<dbReference type="AlphaFoldDB" id="A0AAQ4E5B3"/>
<keyword evidence="2 6" id="KW-0812">Transmembrane</keyword>
<feature type="transmembrane region" description="Helical" evidence="6">
    <location>
        <begin position="408"/>
        <end position="428"/>
    </location>
</feature>
<feature type="transmembrane region" description="Helical" evidence="6">
    <location>
        <begin position="434"/>
        <end position="457"/>
    </location>
</feature>
<evidence type="ECO:0000313" key="7">
    <source>
        <dbReference type="EMBL" id="KAK8769895.1"/>
    </source>
</evidence>
<evidence type="ECO:0000313" key="9">
    <source>
        <dbReference type="Proteomes" id="UP001321473"/>
    </source>
</evidence>
<proteinExistence type="predicted"/>
<evidence type="ECO:0000256" key="2">
    <source>
        <dbReference type="ARBA" id="ARBA00022692"/>
    </source>
</evidence>
<evidence type="ECO:0000256" key="4">
    <source>
        <dbReference type="ARBA" id="ARBA00023136"/>
    </source>
</evidence>
<name>A0AAQ4E5B3_AMBAM</name>
<dbReference type="EMBL" id="JARKHS020021913">
    <property type="protein sequence ID" value="KAK8769895.1"/>
    <property type="molecule type" value="Genomic_DNA"/>
</dbReference>
<accession>A0AAQ4E5B3</accession>
<reference evidence="7" key="3">
    <citation type="submission" date="2024-02" db="EMBL/GenBank/DDBJ databases">
        <authorList>
            <person name="Mcdaniel E.A."/>
            <person name="Celebi F.M."/>
            <person name="Reiter T."/>
            <person name="Weiss E.C."/>
            <person name="Chou S."/>
        </authorList>
    </citation>
    <scope>NUCLEOTIDE SEQUENCE</scope>
    <source>
        <strain evidence="7">F_SG_1</strain>
        <tissue evidence="7">Salivary glands</tissue>
    </source>
</reference>
<dbReference type="InterPro" id="IPR036259">
    <property type="entry name" value="MFS_trans_sf"/>
</dbReference>
<comment type="subcellular location">
    <subcellularLocation>
        <location evidence="1">Membrane</location>
        <topology evidence="1">Multi-pass membrane protein</topology>
    </subcellularLocation>
</comment>
<evidence type="ECO:0000313" key="8">
    <source>
        <dbReference type="EMBL" id="KAK8776241.1"/>
    </source>
</evidence>
<feature type="transmembrane region" description="Helical" evidence="6">
    <location>
        <begin position="175"/>
        <end position="195"/>
    </location>
</feature>
<keyword evidence="4 6" id="KW-0472">Membrane</keyword>
<evidence type="ECO:0000256" key="1">
    <source>
        <dbReference type="ARBA" id="ARBA00004141"/>
    </source>
</evidence>
<feature type="transmembrane region" description="Helical" evidence="6">
    <location>
        <begin position="201"/>
        <end position="223"/>
    </location>
</feature>
<evidence type="ECO:0000256" key="3">
    <source>
        <dbReference type="ARBA" id="ARBA00022989"/>
    </source>
</evidence>
<dbReference type="EMBL" id="JARKHS020013202">
    <property type="protein sequence ID" value="KAK8776241.1"/>
    <property type="molecule type" value="Genomic_DNA"/>
</dbReference>
<dbReference type="GO" id="GO:0016020">
    <property type="term" value="C:membrane"/>
    <property type="evidence" value="ECO:0007669"/>
    <property type="project" value="UniProtKB-SubCell"/>
</dbReference>
<evidence type="ECO:0000256" key="5">
    <source>
        <dbReference type="SAM" id="MobiDB-lite"/>
    </source>
</evidence>
<organism evidence="7 9">
    <name type="scientific">Amblyomma americanum</name>
    <name type="common">Lone star tick</name>
    <dbReference type="NCBI Taxonomy" id="6943"/>
    <lineage>
        <taxon>Eukaryota</taxon>
        <taxon>Metazoa</taxon>
        <taxon>Ecdysozoa</taxon>
        <taxon>Arthropoda</taxon>
        <taxon>Chelicerata</taxon>
        <taxon>Arachnida</taxon>
        <taxon>Acari</taxon>
        <taxon>Parasitiformes</taxon>
        <taxon>Ixodida</taxon>
        <taxon>Ixodoidea</taxon>
        <taxon>Ixodidae</taxon>
        <taxon>Amblyomminae</taxon>
        <taxon>Amblyomma</taxon>
    </lineage>
</organism>
<comment type="caution">
    <text evidence="7">The sequence shown here is derived from an EMBL/GenBank/DDBJ whole genome shotgun (WGS) entry which is preliminary data.</text>
</comment>
<dbReference type="PANTHER" id="PTHR24064">
    <property type="entry name" value="SOLUTE CARRIER FAMILY 22 MEMBER"/>
    <property type="match status" value="1"/>
</dbReference>
<feature type="transmembrane region" description="Helical" evidence="6">
    <location>
        <begin position="144"/>
        <end position="163"/>
    </location>
</feature>
<reference evidence="7 9" key="1">
    <citation type="journal article" date="2023" name="Arcadia Sci">
        <title>De novo assembly of a long-read Amblyomma americanum tick genome.</title>
        <authorList>
            <person name="Chou S."/>
            <person name="Poskanzer K.E."/>
            <person name="Rollins M."/>
            <person name="Thuy-Boun P.S."/>
        </authorList>
    </citation>
    <scope>NUCLEOTIDE SEQUENCE [LARGE SCALE GENOMIC DNA]</scope>
    <source>
        <strain evidence="7">F_SG_1</strain>
        <tissue evidence="7">Salivary glands</tissue>
    </source>
</reference>
<evidence type="ECO:0000256" key="6">
    <source>
        <dbReference type="SAM" id="Phobius"/>
    </source>
</evidence>
<dbReference type="SUPFAM" id="SSF103473">
    <property type="entry name" value="MFS general substrate transporter"/>
    <property type="match status" value="1"/>
</dbReference>
<gene>
    <name evidence="7" type="ORF">V5799_013643</name>
    <name evidence="8" type="ORF">V5799_030414</name>
</gene>
<feature type="transmembrane region" description="Helical" evidence="6">
    <location>
        <begin position="262"/>
        <end position="281"/>
    </location>
</feature>
<feature type="transmembrane region" description="Helical" evidence="6">
    <location>
        <begin position="381"/>
        <end position="401"/>
    </location>
</feature>
<keyword evidence="3 6" id="KW-1133">Transmembrane helix</keyword>
<sequence>MNTSRSSAVSAKKPPTAPQRVERVQPVGDVIPFGQGWYQAVALLNSLLAGCAFLCHTSSDRLTSRVLDHWCRPPDTYGNVSADEWKHLAIPRHEDGTYSQCTRRDPPDAGEFSQIVSCVSWDFDRKDSGELIVSEWLLVCDQRWLLDAGFFIYSTISLMWLPVLGTAADRVGRKIVVVLSVPALLFTGFASLVTGSFQSFVALRVVVSGTTAALLVTLIVVLYEVTVPAQRTGSCYTALALMHISAALAMTAARTIRLGWRYIYLVPMLPTSLHVVMFLTVDESYSWLMTTWRTKVAERVALFAAWMNGVSADECVTALTKTVQGMAQVIEGDATGKSPRESIFSPELRQRSLLFCFIWCVVHYCYSQITRAGSLPLNKTTVVAAALSMAPAHIACYAAVCRFGTKRLAIVAMLLLSASSTFMAAAYNSSPNTALVHAMTAVLRVMASVVSSLCICLPIEAYPIRTRCMGVSFAFAVGWAIGNGSELALRHTPIQRTDVSLVSMSLLTVIAAMAVNNLPLPGFGDDDSTSTFSRRASIASKDDIRRSFMESLVPLPKRPIMTRKKSARNIDCLPEQFSLRLSRISLHSDSE</sequence>
<dbReference type="Gene3D" id="1.20.1250.20">
    <property type="entry name" value="MFS general substrate transporter like domains"/>
    <property type="match status" value="1"/>
</dbReference>
<protein>
    <submittedName>
        <fullName evidence="7">Uncharacterized protein</fullName>
    </submittedName>
</protein>
<keyword evidence="9" id="KW-1185">Reference proteome</keyword>
<dbReference type="Proteomes" id="UP001321473">
    <property type="component" value="Unassembled WGS sequence"/>
</dbReference>